<dbReference type="Proteomes" id="UP001212349">
    <property type="component" value="Segment"/>
</dbReference>
<reference evidence="2" key="1">
    <citation type="journal article" date="2023" name="Viruses">
        <title>Expansion of Kuravirus-like Phage Sequences within the Past Decade, including Escherichia Phage YF01 from Japan, Prompt the Creation of Three New Genera.</title>
        <authorList>
            <person name="Batinovic S."/>
            <person name="Fujii Y."/>
            <person name="Nittami T."/>
        </authorList>
    </citation>
    <scope>NUCLEOTIDE SEQUENCE [LARGE SCALE GENOMIC DNA]</scope>
</reference>
<dbReference type="SUPFAM" id="SSF54060">
    <property type="entry name" value="His-Me finger endonucleases"/>
    <property type="match status" value="1"/>
</dbReference>
<keyword evidence="2" id="KW-1185">Reference proteome</keyword>
<keyword evidence="1" id="KW-0378">Hydrolase</keyword>
<dbReference type="EMBL" id="OQ025076">
    <property type="protein sequence ID" value="WBF05023.1"/>
    <property type="molecule type" value="Genomic_DNA"/>
</dbReference>
<dbReference type="GO" id="GO:0004519">
    <property type="term" value="F:endonuclease activity"/>
    <property type="evidence" value="ECO:0007669"/>
    <property type="project" value="UniProtKB-KW"/>
</dbReference>
<sequence length="149" mass="17355">MDRAVGGDFLKMQLDYPYCNDWRWGYLRQNREGRRVIDLYNSDKDRSTVSYSRYLMSCHIGRYLTEDEEVDHVDRDRTNDELSNLQILSVEDHRKKSTAESTTGRTMVMITCAYCGKVSEKEKRNVKYANSFCNRSCAGKYNGFKSIGA</sequence>
<name>A0AAF0ANH3_9CAUD</name>
<proteinExistence type="predicted"/>
<organism evidence="1 2">
    <name type="scientific">Escherichia phage vB_EcoP_YF01</name>
    <dbReference type="NCBI Taxonomy" id="3017283"/>
    <lineage>
        <taxon>Viruses</taxon>
        <taxon>Duplodnaviria</taxon>
        <taxon>Heunggongvirae</taxon>
        <taxon>Uroviricota</taxon>
        <taxon>Caudoviricetes</taxon>
        <taxon>Mktvariviridae</taxon>
        <taxon>Gordonclarkvirinae</taxon>
        <taxon>Kuravirus</taxon>
        <taxon>Kuravirus YF01</taxon>
    </lineage>
</organism>
<evidence type="ECO:0000313" key="2">
    <source>
        <dbReference type="Proteomes" id="UP001212349"/>
    </source>
</evidence>
<protein>
    <submittedName>
        <fullName evidence="1">HNH endonuclease</fullName>
    </submittedName>
</protein>
<dbReference type="InterPro" id="IPR003615">
    <property type="entry name" value="HNH_nuc"/>
</dbReference>
<keyword evidence="1" id="KW-0540">Nuclease</keyword>
<keyword evidence="1" id="KW-0255">Endonuclease</keyword>
<dbReference type="CDD" id="cd00085">
    <property type="entry name" value="HNHc"/>
    <property type="match status" value="1"/>
</dbReference>
<dbReference type="Gene3D" id="3.90.75.20">
    <property type="match status" value="1"/>
</dbReference>
<dbReference type="InterPro" id="IPR044925">
    <property type="entry name" value="His-Me_finger_sf"/>
</dbReference>
<evidence type="ECO:0000313" key="1">
    <source>
        <dbReference type="EMBL" id="WBF05023.1"/>
    </source>
</evidence>
<accession>A0AAF0ANH3</accession>